<accession>A0ABX2W6F1</accession>
<keyword evidence="1" id="KW-0732">Signal</keyword>
<evidence type="ECO:0000313" key="3">
    <source>
        <dbReference type="EMBL" id="OAT26448.1"/>
    </source>
</evidence>
<dbReference type="EMBL" id="LXEQ01000047">
    <property type="protein sequence ID" value="OAT26448.1"/>
    <property type="molecule type" value="Genomic_DNA"/>
</dbReference>
<protein>
    <recommendedName>
        <fullName evidence="2">DUF4434 domain-containing protein</fullName>
    </recommendedName>
</protein>
<sequence length="289" mass="32377">MKKILLTTTLLLVVPFASAMNAVMYQPQLRDTTVSDAQWQSVLSKLKGQGIDTLVLQWSRYDDAFTGGESRAWLERKAQLTTASGLKLVIGLAADGQFFERQKQPMPALENYLNHLRANDVAVAKRWVEVLGEQAISGWYISSELDDRRWRTPQMQQVAENWMNNTRLSLAAVADKPVAVSSFFAGNMTPDSYRKWITTLNHSGVKVWMQDGAGTQVLTETERALYLQAPSAGKVIELFRQDKQAETFKAQPAPAAYQQKLLSTPVPQGQDRIFFSLRYMSATNGVLAK</sequence>
<dbReference type="InterPro" id="IPR027849">
    <property type="entry name" value="DUF4434"/>
</dbReference>
<dbReference type="RefSeq" id="WP_064546510.1">
    <property type="nucleotide sequence ID" value="NZ_LXEQ01000047.1"/>
</dbReference>
<dbReference type="Proteomes" id="UP000078407">
    <property type="component" value="Unassembled WGS sequence"/>
</dbReference>
<feature type="signal peptide" evidence="1">
    <location>
        <begin position="1"/>
        <end position="19"/>
    </location>
</feature>
<reference evidence="3 4" key="1">
    <citation type="submission" date="2016-04" db="EMBL/GenBank/DDBJ databases">
        <title>ATOL: Assembling a taxonomically balanced genome-scale reconstruction of the evolutionary history of the Enterobacteriaceae.</title>
        <authorList>
            <person name="Plunkett G.III."/>
            <person name="Neeno-Eckwall E.C."/>
            <person name="Glasner J.D."/>
            <person name="Perna N.T."/>
        </authorList>
    </citation>
    <scope>NUCLEOTIDE SEQUENCE [LARGE SCALE GENOMIC DNA]</scope>
    <source>
        <strain evidence="3 4">ATCC 51602</strain>
    </source>
</reference>
<feature type="domain" description="DUF4434" evidence="2">
    <location>
        <begin position="25"/>
        <end position="273"/>
    </location>
</feature>
<name>A0ABX2W6F1_9ENTR</name>
<dbReference type="Pfam" id="PF14488">
    <property type="entry name" value="DUF4434"/>
    <property type="match status" value="1"/>
</dbReference>
<feature type="chain" id="PRO_5046325762" description="DUF4434 domain-containing protein" evidence="1">
    <location>
        <begin position="20"/>
        <end position="289"/>
    </location>
</feature>
<dbReference type="Gene3D" id="3.20.20.80">
    <property type="entry name" value="Glycosidases"/>
    <property type="match status" value="1"/>
</dbReference>
<evidence type="ECO:0000256" key="1">
    <source>
        <dbReference type="SAM" id="SignalP"/>
    </source>
</evidence>
<gene>
    <name evidence="3" type="ORF">M976_03168</name>
</gene>
<comment type="caution">
    <text evidence="3">The sequence shown here is derived from an EMBL/GenBank/DDBJ whole genome shotgun (WGS) entry which is preliminary data.</text>
</comment>
<evidence type="ECO:0000259" key="2">
    <source>
        <dbReference type="Pfam" id="PF14488"/>
    </source>
</evidence>
<keyword evidence="4" id="KW-1185">Reference proteome</keyword>
<evidence type="ECO:0000313" key="4">
    <source>
        <dbReference type="Proteomes" id="UP000078407"/>
    </source>
</evidence>
<organism evidence="3 4">
    <name type="scientific">Buttiauxella ferragutiae ATCC 51602</name>
    <dbReference type="NCBI Taxonomy" id="1354252"/>
    <lineage>
        <taxon>Bacteria</taxon>
        <taxon>Pseudomonadati</taxon>
        <taxon>Pseudomonadota</taxon>
        <taxon>Gammaproteobacteria</taxon>
        <taxon>Enterobacterales</taxon>
        <taxon>Enterobacteriaceae</taxon>
        <taxon>Buttiauxella</taxon>
    </lineage>
</organism>
<proteinExistence type="predicted"/>